<keyword evidence="11" id="KW-0627">Porphyrin biosynthesis</keyword>
<evidence type="ECO:0000256" key="7">
    <source>
        <dbReference type="ARBA" id="ARBA00022737"/>
    </source>
</evidence>
<evidence type="ECO:0000259" key="14">
    <source>
        <dbReference type="Pfam" id="PF07219"/>
    </source>
</evidence>
<evidence type="ECO:0000256" key="3">
    <source>
        <dbReference type="ARBA" id="ARBA00004744"/>
    </source>
</evidence>
<organism evidence="15">
    <name type="scientific">Oxalobacter aliiformigenes</name>
    <dbReference type="NCBI Taxonomy" id="2946593"/>
    <lineage>
        <taxon>Bacteria</taxon>
        <taxon>Pseudomonadati</taxon>
        <taxon>Pseudomonadota</taxon>
        <taxon>Betaproteobacteria</taxon>
        <taxon>Burkholderiales</taxon>
        <taxon>Oxalobacteraceae</taxon>
        <taxon>Oxalobacter</taxon>
    </lineage>
</organism>
<accession>A0A9E9NTB0</accession>
<dbReference type="SUPFAM" id="SSF48452">
    <property type="entry name" value="TPR-like"/>
    <property type="match status" value="1"/>
</dbReference>
<evidence type="ECO:0000256" key="9">
    <source>
        <dbReference type="ARBA" id="ARBA00022989"/>
    </source>
</evidence>
<reference evidence="15" key="1">
    <citation type="journal article" date="2022" name="Front. Microbiol.">
        <title>New perspectives on an old grouping: The genomic and phenotypic variability of Oxalobacter formigenes and the implications for calcium oxalate stone prevention.</title>
        <authorList>
            <person name="Chmiel J.A."/>
            <person name="Carr C."/>
            <person name="Stuivenberg G.A."/>
            <person name="Venema R."/>
            <person name="Chanyi R.M."/>
            <person name="Al K.F."/>
            <person name="Giguere D."/>
            <person name="Say H."/>
            <person name="Akouris P.P."/>
            <person name="Dominguez Romero S.A."/>
            <person name="Kwong A."/>
            <person name="Tai V."/>
            <person name="Koval S.F."/>
            <person name="Razvi H."/>
            <person name="Bjazevic J."/>
            <person name="Burton J.P."/>
        </authorList>
    </citation>
    <scope>NUCLEOTIDE SEQUENCE</scope>
    <source>
        <strain evidence="15">OxK</strain>
    </source>
</reference>
<dbReference type="GO" id="GO:0042168">
    <property type="term" value="P:heme metabolic process"/>
    <property type="evidence" value="ECO:0007669"/>
    <property type="project" value="InterPro"/>
</dbReference>
<keyword evidence="7" id="KW-0677">Repeat</keyword>
<evidence type="ECO:0000256" key="10">
    <source>
        <dbReference type="ARBA" id="ARBA00023136"/>
    </source>
</evidence>
<dbReference type="AlphaFoldDB" id="A0A9E9NTB0"/>
<proteinExistence type="predicted"/>
<dbReference type="GO" id="GO:0005886">
    <property type="term" value="C:plasma membrane"/>
    <property type="evidence" value="ECO:0007669"/>
    <property type="project" value="UniProtKB-SubCell"/>
</dbReference>
<dbReference type="InterPro" id="IPR011990">
    <property type="entry name" value="TPR-like_helical_dom_sf"/>
</dbReference>
<feature type="transmembrane region" description="Helical" evidence="13">
    <location>
        <begin position="42"/>
        <end position="62"/>
    </location>
</feature>
<dbReference type="InterPro" id="IPR019734">
    <property type="entry name" value="TPR_rpt"/>
</dbReference>
<keyword evidence="6 13" id="KW-0812">Transmembrane</keyword>
<name>A0A9E9NTB0_9BURK</name>
<evidence type="ECO:0000256" key="5">
    <source>
        <dbReference type="ARBA" id="ARBA00022519"/>
    </source>
</evidence>
<dbReference type="Pfam" id="PF07719">
    <property type="entry name" value="TPR_2"/>
    <property type="match status" value="1"/>
</dbReference>
<dbReference type="Pfam" id="PF07219">
    <property type="entry name" value="HemY_N"/>
    <property type="match status" value="1"/>
</dbReference>
<dbReference type="SMART" id="SM00028">
    <property type="entry name" value="TPR"/>
    <property type="match status" value="2"/>
</dbReference>
<comment type="function">
    <text evidence="1">Involved in a late step of protoheme IX synthesis.</text>
</comment>
<feature type="domain" description="HemY N-terminal" evidence="14">
    <location>
        <begin position="26"/>
        <end position="130"/>
    </location>
</feature>
<dbReference type="RefSeq" id="WP_269315874.1">
    <property type="nucleotide sequence ID" value="NZ_CP098251.1"/>
</dbReference>
<evidence type="ECO:0000256" key="4">
    <source>
        <dbReference type="ARBA" id="ARBA00022475"/>
    </source>
</evidence>
<dbReference type="NCBIfam" id="TIGR00540">
    <property type="entry name" value="TPR_hemY_coli"/>
    <property type="match status" value="1"/>
</dbReference>
<dbReference type="GO" id="GO:0006779">
    <property type="term" value="P:porphyrin-containing compound biosynthetic process"/>
    <property type="evidence" value="ECO:0007669"/>
    <property type="project" value="UniProtKB-KW"/>
</dbReference>
<comment type="pathway">
    <text evidence="3">Porphyrin-containing compound metabolism; protoheme biosynthesis.</text>
</comment>
<dbReference type="Gene3D" id="1.25.40.10">
    <property type="entry name" value="Tetratricopeptide repeat domain"/>
    <property type="match status" value="1"/>
</dbReference>
<evidence type="ECO:0000313" key="15">
    <source>
        <dbReference type="EMBL" id="WAV91049.1"/>
    </source>
</evidence>
<keyword evidence="9 13" id="KW-1133">Transmembrane helix</keyword>
<dbReference type="EMBL" id="CP098251">
    <property type="protein sequence ID" value="WAV91049.1"/>
    <property type="molecule type" value="Genomic_DNA"/>
</dbReference>
<evidence type="ECO:0000256" key="6">
    <source>
        <dbReference type="ARBA" id="ARBA00022692"/>
    </source>
</evidence>
<dbReference type="InterPro" id="IPR005254">
    <property type="entry name" value="Heme_biosyn_assoc_TPR_pro"/>
</dbReference>
<evidence type="ECO:0000256" key="13">
    <source>
        <dbReference type="SAM" id="Phobius"/>
    </source>
</evidence>
<keyword evidence="4" id="KW-1003">Cell membrane</keyword>
<evidence type="ECO:0000256" key="12">
    <source>
        <dbReference type="PROSITE-ProRule" id="PRU00339"/>
    </source>
</evidence>
<dbReference type="PROSITE" id="PS50005">
    <property type="entry name" value="TPR"/>
    <property type="match status" value="1"/>
</dbReference>
<evidence type="ECO:0000256" key="2">
    <source>
        <dbReference type="ARBA" id="ARBA00004429"/>
    </source>
</evidence>
<comment type="subcellular location">
    <subcellularLocation>
        <location evidence="2">Cell inner membrane</location>
        <topology evidence="2">Multi-pass membrane protein</topology>
    </subcellularLocation>
</comment>
<dbReference type="Proteomes" id="UP001164819">
    <property type="component" value="Chromosome"/>
</dbReference>
<evidence type="ECO:0000256" key="11">
    <source>
        <dbReference type="ARBA" id="ARBA00023244"/>
    </source>
</evidence>
<sequence>MRFLLWILGLFVSAVGLAVVVRSSYGNVVFFWPPYRIDLSLNFFLLLLLFFYVLLFLVIKAIHLACKFPSEITAYRNRKKESESNQALKESLKAFFEGQFTQSGKMAEKAMEWEYNRACAAMIAAYAFHALRLPGRRDMFLETAERDPLFGTACRVTQAKWLIDDHKPLDALKVIDRLNAEGIQYLHLQQMSLEANRLAGNWSAVVELVHSLEPGRILPETVAGLLEKQACENILSVSAQDIETVKTIWKAVPADWQKKPSIALRAARIFYHAGLLDESRNIMTRALHADWDADLMCAYSEFSSEKNSVDLEKRIECCLQWEENYSIHPQWMLALGELYYRQNDFERARFYFERTLEKQPESFLLSRTHFLLAQLCEKSGQSEQAAYHYRESSLVIQTESVLIAGQQE</sequence>
<dbReference type="InterPro" id="IPR010817">
    <property type="entry name" value="HemY_N"/>
</dbReference>
<protein>
    <submittedName>
        <fullName evidence="15">Tetratricopeptide repeat protein</fullName>
    </submittedName>
</protein>
<keyword evidence="10 13" id="KW-0472">Membrane</keyword>
<keyword evidence="5" id="KW-0997">Cell inner membrane</keyword>
<evidence type="ECO:0000256" key="8">
    <source>
        <dbReference type="ARBA" id="ARBA00022803"/>
    </source>
</evidence>
<evidence type="ECO:0000256" key="1">
    <source>
        <dbReference type="ARBA" id="ARBA00002962"/>
    </source>
</evidence>
<gene>
    <name evidence="15" type="ORF">NB646_09545</name>
</gene>
<dbReference type="InterPro" id="IPR013105">
    <property type="entry name" value="TPR_2"/>
</dbReference>
<feature type="repeat" description="TPR" evidence="12">
    <location>
        <begin position="329"/>
        <end position="362"/>
    </location>
</feature>
<keyword evidence="8 12" id="KW-0802">TPR repeat</keyword>